<reference evidence="2 3" key="1">
    <citation type="journal article" date="2015" name="Genome Biol. Evol.">
        <title>Comparative Genomics of a Bacterivorous Green Alga Reveals Evolutionary Causalities and Consequences of Phago-Mixotrophic Mode of Nutrition.</title>
        <authorList>
            <person name="Burns J.A."/>
            <person name="Paasch A."/>
            <person name="Narechania A."/>
            <person name="Kim E."/>
        </authorList>
    </citation>
    <scope>NUCLEOTIDE SEQUENCE [LARGE SCALE GENOMIC DNA]</scope>
    <source>
        <strain evidence="2 3">PLY_AMNH</strain>
    </source>
</reference>
<keyword evidence="3" id="KW-1185">Reference proteome</keyword>
<proteinExistence type="predicted"/>
<organism evidence="2 3">
    <name type="scientific">Cymbomonas tetramitiformis</name>
    <dbReference type="NCBI Taxonomy" id="36881"/>
    <lineage>
        <taxon>Eukaryota</taxon>
        <taxon>Viridiplantae</taxon>
        <taxon>Chlorophyta</taxon>
        <taxon>Pyramimonadophyceae</taxon>
        <taxon>Pyramimonadales</taxon>
        <taxon>Pyramimonadaceae</taxon>
        <taxon>Cymbomonas</taxon>
    </lineage>
</organism>
<evidence type="ECO:0000313" key="2">
    <source>
        <dbReference type="EMBL" id="KAK3241886.1"/>
    </source>
</evidence>
<comment type="caution">
    <text evidence="2">The sequence shown here is derived from an EMBL/GenBank/DDBJ whole genome shotgun (WGS) entry which is preliminary data.</text>
</comment>
<gene>
    <name evidence="2" type="ORF">CYMTET_48386</name>
</gene>
<name>A0AAE0BSD6_9CHLO</name>
<dbReference type="AlphaFoldDB" id="A0AAE0BSD6"/>
<accession>A0AAE0BSD6</accession>
<evidence type="ECO:0000313" key="3">
    <source>
        <dbReference type="Proteomes" id="UP001190700"/>
    </source>
</evidence>
<protein>
    <submittedName>
        <fullName evidence="2">Uncharacterized protein</fullName>
    </submittedName>
</protein>
<feature type="region of interest" description="Disordered" evidence="1">
    <location>
        <begin position="40"/>
        <end position="63"/>
    </location>
</feature>
<dbReference type="EMBL" id="LGRX02033287">
    <property type="protein sequence ID" value="KAK3241886.1"/>
    <property type="molecule type" value="Genomic_DNA"/>
</dbReference>
<dbReference type="Proteomes" id="UP001190700">
    <property type="component" value="Unassembled WGS sequence"/>
</dbReference>
<sequence length="144" mass="15796">MSNLARQNKEYHEICAMWKTKPSQQGFMEYVQLGGALPVGQSPKRARSEAKAPPTKVSDVEDPPIDEDGVVVAKISIGQQEVNRVAGEEFMTRVISGNMEPTLTITNQVKNVNKWIAAVWVVVAAMAKSSAFLRSCGVYSGLNW</sequence>
<evidence type="ECO:0000256" key="1">
    <source>
        <dbReference type="SAM" id="MobiDB-lite"/>
    </source>
</evidence>